<dbReference type="Gene3D" id="1.25.40.10">
    <property type="entry name" value="Tetratricopeptide repeat domain"/>
    <property type="match status" value="1"/>
</dbReference>
<dbReference type="EMBL" id="JAALLS010000006">
    <property type="protein sequence ID" value="NGP87976.1"/>
    <property type="molecule type" value="Genomic_DNA"/>
</dbReference>
<dbReference type="PROSITE" id="PS50005">
    <property type="entry name" value="TPR"/>
    <property type="match status" value="1"/>
</dbReference>
<proteinExistence type="predicted"/>
<keyword evidence="5" id="KW-1185">Reference proteome</keyword>
<feature type="repeat" description="TPR" evidence="3">
    <location>
        <begin position="73"/>
        <end position="106"/>
    </location>
</feature>
<dbReference type="PANTHER" id="PTHR44858">
    <property type="entry name" value="TETRATRICOPEPTIDE REPEAT PROTEIN 6"/>
    <property type="match status" value="1"/>
</dbReference>
<protein>
    <submittedName>
        <fullName evidence="4">Uncharacterized protein</fullName>
    </submittedName>
</protein>
<dbReference type="RefSeq" id="WP_165267236.1">
    <property type="nucleotide sequence ID" value="NZ_JAALLS010000006.1"/>
</dbReference>
<accession>A0A6M1SWP5</accession>
<comment type="caution">
    <text evidence="4">The sequence shown here is derived from an EMBL/GenBank/DDBJ whole genome shotgun (WGS) entry which is preliminary data.</text>
</comment>
<name>A0A6M1SWP5_9BACT</name>
<dbReference type="Proteomes" id="UP000479132">
    <property type="component" value="Unassembled WGS sequence"/>
</dbReference>
<evidence type="ECO:0000256" key="2">
    <source>
        <dbReference type="ARBA" id="ARBA00022803"/>
    </source>
</evidence>
<evidence type="ECO:0000313" key="5">
    <source>
        <dbReference type="Proteomes" id="UP000479132"/>
    </source>
</evidence>
<sequence length="185" mass="21296">MGQKTDKIFERAKVNLHEGNDKKALRLVNQVLNREPAHSKALRYKALIKMSADDFAEAEEFLLFAIDQKPEDDQLYQMLGSFYQNNAEPEMALAQFKKSIDLNPQNYLAHKGLGMLYANALDEHENAITYYTKAIHINDQEADLYFNRGCSNMIIQEMEQAKKDLKRAAEEGHEKAQGMLDQYFS</sequence>
<organism evidence="4 5">
    <name type="scientific">Fodinibius halophilus</name>
    <dbReference type="NCBI Taxonomy" id="1736908"/>
    <lineage>
        <taxon>Bacteria</taxon>
        <taxon>Pseudomonadati</taxon>
        <taxon>Balneolota</taxon>
        <taxon>Balneolia</taxon>
        <taxon>Balneolales</taxon>
        <taxon>Balneolaceae</taxon>
        <taxon>Fodinibius</taxon>
    </lineage>
</organism>
<reference evidence="4 5" key="1">
    <citation type="submission" date="2020-02" db="EMBL/GenBank/DDBJ databases">
        <title>Aliifodinibius halophilus 2W32, complete genome.</title>
        <authorList>
            <person name="Li Y."/>
            <person name="Wu S."/>
        </authorList>
    </citation>
    <scope>NUCLEOTIDE SEQUENCE [LARGE SCALE GENOMIC DNA]</scope>
    <source>
        <strain evidence="4 5">2W32</strain>
    </source>
</reference>
<dbReference type="PANTHER" id="PTHR44858:SF1">
    <property type="entry name" value="UDP-N-ACETYLGLUCOSAMINE--PEPTIDE N-ACETYLGLUCOSAMINYLTRANSFERASE SPINDLY-RELATED"/>
    <property type="match status" value="1"/>
</dbReference>
<dbReference type="SUPFAM" id="SSF48452">
    <property type="entry name" value="TPR-like"/>
    <property type="match status" value="1"/>
</dbReference>
<evidence type="ECO:0000256" key="3">
    <source>
        <dbReference type="PROSITE-ProRule" id="PRU00339"/>
    </source>
</evidence>
<dbReference type="InterPro" id="IPR019734">
    <property type="entry name" value="TPR_rpt"/>
</dbReference>
<evidence type="ECO:0000313" key="4">
    <source>
        <dbReference type="EMBL" id="NGP87976.1"/>
    </source>
</evidence>
<dbReference type="InterPro" id="IPR011990">
    <property type="entry name" value="TPR-like_helical_dom_sf"/>
</dbReference>
<dbReference type="InterPro" id="IPR050498">
    <property type="entry name" value="Ycf3"/>
</dbReference>
<keyword evidence="1" id="KW-0677">Repeat</keyword>
<dbReference type="AlphaFoldDB" id="A0A6M1SWP5"/>
<dbReference type="Pfam" id="PF13181">
    <property type="entry name" value="TPR_8"/>
    <property type="match status" value="3"/>
</dbReference>
<dbReference type="SMART" id="SM00028">
    <property type="entry name" value="TPR"/>
    <property type="match status" value="5"/>
</dbReference>
<evidence type="ECO:0000256" key="1">
    <source>
        <dbReference type="ARBA" id="ARBA00022737"/>
    </source>
</evidence>
<gene>
    <name evidence="4" type="ORF">G3569_06395</name>
</gene>
<keyword evidence="2 3" id="KW-0802">TPR repeat</keyword>